<dbReference type="RefSeq" id="WP_132371926.1">
    <property type="nucleotide sequence ID" value="NZ_SMAN01000011.1"/>
</dbReference>
<keyword evidence="1" id="KW-0472">Membrane</keyword>
<dbReference type="Proteomes" id="UP000294650">
    <property type="component" value="Unassembled WGS sequence"/>
</dbReference>
<keyword evidence="3" id="KW-1185">Reference proteome</keyword>
<reference evidence="2 3" key="1">
    <citation type="submission" date="2019-03" db="EMBL/GenBank/DDBJ databases">
        <title>Genomic Encyclopedia of Type Strains, Phase IV (KMG-IV): sequencing the most valuable type-strain genomes for metagenomic binning, comparative biology and taxonomic classification.</title>
        <authorList>
            <person name="Goeker M."/>
        </authorList>
    </citation>
    <scope>NUCLEOTIDE SEQUENCE [LARGE SCALE GENOMIC DNA]</scope>
    <source>
        <strain evidence="2 3">DSM 25894</strain>
    </source>
</reference>
<organism evidence="2 3">
    <name type="scientific">Melghiribacillus thermohalophilus</name>
    <dbReference type="NCBI Taxonomy" id="1324956"/>
    <lineage>
        <taxon>Bacteria</taxon>
        <taxon>Bacillati</taxon>
        <taxon>Bacillota</taxon>
        <taxon>Bacilli</taxon>
        <taxon>Bacillales</taxon>
        <taxon>Bacillaceae</taxon>
        <taxon>Melghiribacillus</taxon>
    </lineage>
</organism>
<dbReference type="EMBL" id="SMAN01000011">
    <property type="protein sequence ID" value="TCT21125.1"/>
    <property type="molecule type" value="Genomic_DNA"/>
</dbReference>
<accession>A0A4R3MXR0</accession>
<feature type="transmembrane region" description="Helical" evidence="1">
    <location>
        <begin position="49"/>
        <end position="70"/>
    </location>
</feature>
<keyword evidence="1" id="KW-1133">Transmembrane helix</keyword>
<sequence>MNEDLHKKIQSLPKAHLSHKQRTSIKRNIEQNTLYDSCEQQQSWFAQRVIHVTGIAAILTLVFLSFMIGVNVNRSGDIIPFDKFKMENIENLQLVHDGEETVIKEQKVIIDLLTIISDHDLFFIELTEREHQKLLTKVMEDHAEKIHIILYQNKGQGNIQQYAFMISKNGEVVLETIHNGFSRKGYKAVGKHKNLYKRIVDF</sequence>
<dbReference type="AlphaFoldDB" id="A0A4R3MXR0"/>
<evidence type="ECO:0000313" key="3">
    <source>
        <dbReference type="Proteomes" id="UP000294650"/>
    </source>
</evidence>
<protein>
    <submittedName>
        <fullName evidence="2">Uncharacterized protein</fullName>
    </submittedName>
</protein>
<proteinExistence type="predicted"/>
<keyword evidence="1" id="KW-0812">Transmembrane</keyword>
<comment type="caution">
    <text evidence="2">The sequence shown here is derived from an EMBL/GenBank/DDBJ whole genome shotgun (WGS) entry which is preliminary data.</text>
</comment>
<evidence type="ECO:0000256" key="1">
    <source>
        <dbReference type="SAM" id="Phobius"/>
    </source>
</evidence>
<gene>
    <name evidence="2" type="ORF">EDD68_11186</name>
</gene>
<evidence type="ECO:0000313" key="2">
    <source>
        <dbReference type="EMBL" id="TCT21125.1"/>
    </source>
</evidence>
<name>A0A4R3MXR0_9BACI</name>